<feature type="transmembrane region" description="Helical" evidence="1">
    <location>
        <begin position="98"/>
        <end position="125"/>
    </location>
</feature>
<sequence>MQPAKRLTEGALLSGLFIVMLFLALFVPFVMTIVLWFLPLPFIVYTARHGWRAGLLMMVVTVLLSFFIGGIIGFPNALLAGSGGVTAGALIRRKKEAFFVTAASSLAYIGVLILLYAATILIINIDPLAALQDVMRQSVEQAESMLGAMGQEGSQDLETFQNMIEQIGYLGPLLIVATGIIYAVISQMIAHVVMRRLGMKYLPFPAFRNWNFPRALLWYYLVTSVIFLIGVEEGTALYIVIWNLMPLLETIMALQGFTVMFYYAYVKGLPKALPIVLLVAGLILPIVLLLARILGIIDLGFQLKKRMESSN</sequence>
<feature type="transmembrane region" description="Helical" evidence="1">
    <location>
        <begin position="237"/>
        <end position="263"/>
    </location>
</feature>
<dbReference type="STRING" id="930128.SAMN05192532_102703"/>
<gene>
    <name evidence="2" type="ORF">SAMN05192532_102703</name>
</gene>
<feature type="transmembrane region" description="Helical" evidence="1">
    <location>
        <begin position="12"/>
        <end position="38"/>
    </location>
</feature>
<protein>
    <submittedName>
        <fullName evidence="2">Uncharacterized conserved protein YybS, DUF2232 family</fullName>
    </submittedName>
</protein>
<evidence type="ECO:0000256" key="1">
    <source>
        <dbReference type="SAM" id="Phobius"/>
    </source>
</evidence>
<dbReference type="InterPro" id="IPR018710">
    <property type="entry name" value="DUF2232"/>
</dbReference>
<dbReference type="PANTHER" id="PTHR41324:SF1">
    <property type="entry name" value="DUF2232 DOMAIN-CONTAINING PROTEIN"/>
    <property type="match status" value="1"/>
</dbReference>
<dbReference type="PANTHER" id="PTHR41324">
    <property type="entry name" value="MEMBRANE PROTEIN-RELATED"/>
    <property type="match status" value="1"/>
</dbReference>
<feature type="transmembrane region" description="Helical" evidence="1">
    <location>
        <begin position="275"/>
        <end position="297"/>
    </location>
</feature>
<keyword evidence="1" id="KW-0812">Transmembrane</keyword>
<keyword evidence="1" id="KW-1133">Transmembrane helix</keyword>
<organism evidence="2 3">
    <name type="scientific">Alteribacillus iranensis</name>
    <dbReference type="NCBI Taxonomy" id="930128"/>
    <lineage>
        <taxon>Bacteria</taxon>
        <taxon>Bacillati</taxon>
        <taxon>Bacillota</taxon>
        <taxon>Bacilli</taxon>
        <taxon>Bacillales</taxon>
        <taxon>Bacillaceae</taxon>
        <taxon>Alteribacillus</taxon>
    </lineage>
</organism>
<name>A0A1I2C4U2_9BACI</name>
<evidence type="ECO:0000313" key="3">
    <source>
        <dbReference type="Proteomes" id="UP000199516"/>
    </source>
</evidence>
<dbReference type="Pfam" id="PF09991">
    <property type="entry name" value="DUF2232"/>
    <property type="match status" value="1"/>
</dbReference>
<feature type="transmembrane region" description="Helical" evidence="1">
    <location>
        <begin position="169"/>
        <end position="194"/>
    </location>
</feature>
<proteinExistence type="predicted"/>
<keyword evidence="1" id="KW-0472">Membrane</keyword>
<feature type="transmembrane region" description="Helical" evidence="1">
    <location>
        <begin position="215"/>
        <end position="231"/>
    </location>
</feature>
<dbReference type="EMBL" id="FONT01000002">
    <property type="protein sequence ID" value="SFE63215.1"/>
    <property type="molecule type" value="Genomic_DNA"/>
</dbReference>
<keyword evidence="3" id="KW-1185">Reference proteome</keyword>
<evidence type="ECO:0000313" key="2">
    <source>
        <dbReference type="EMBL" id="SFE63215.1"/>
    </source>
</evidence>
<dbReference type="AlphaFoldDB" id="A0A1I2C4U2"/>
<reference evidence="2 3" key="1">
    <citation type="submission" date="2016-10" db="EMBL/GenBank/DDBJ databases">
        <authorList>
            <person name="de Groot N.N."/>
        </authorList>
    </citation>
    <scope>NUCLEOTIDE SEQUENCE [LARGE SCALE GENOMIC DNA]</scope>
    <source>
        <strain evidence="2 3">DSM 23995</strain>
    </source>
</reference>
<accession>A0A1I2C4U2</accession>
<dbReference type="Proteomes" id="UP000199516">
    <property type="component" value="Unassembled WGS sequence"/>
</dbReference>
<feature type="transmembrane region" description="Helical" evidence="1">
    <location>
        <begin position="50"/>
        <end position="78"/>
    </location>
</feature>